<evidence type="ECO:0000313" key="2">
    <source>
        <dbReference type="Proteomes" id="UP000000602"/>
    </source>
</evidence>
<keyword evidence="2" id="KW-1185">Reference proteome</keyword>
<dbReference type="HOGENOM" id="CLU_074313_0_0_7"/>
<protein>
    <recommendedName>
        <fullName evidence="3">YkgJ family cysteine cluster protein</fullName>
    </recommendedName>
</protein>
<gene>
    <name evidence="1" type="ordered locus">DP2829</name>
</gene>
<evidence type="ECO:0000313" key="1">
    <source>
        <dbReference type="EMBL" id="CAG37558.1"/>
    </source>
</evidence>
<dbReference type="STRING" id="177439.DP2829"/>
<dbReference type="AlphaFoldDB" id="Q6AJC2"/>
<dbReference type="eggNOG" id="COG0727">
    <property type="taxonomic scope" value="Bacteria"/>
</dbReference>
<dbReference type="InterPro" id="IPR005358">
    <property type="entry name" value="Puta_zinc/iron-chelating_dom"/>
</dbReference>
<dbReference type="PANTHER" id="PTHR35866">
    <property type="entry name" value="PUTATIVE-RELATED"/>
    <property type="match status" value="1"/>
</dbReference>
<proteinExistence type="predicted"/>
<dbReference type="PANTHER" id="PTHR35866:SF1">
    <property type="entry name" value="YKGJ FAMILY CYSTEINE CLUSTER PROTEIN"/>
    <property type="match status" value="1"/>
</dbReference>
<dbReference type="EMBL" id="CR522870">
    <property type="protein sequence ID" value="CAG37558.1"/>
    <property type="molecule type" value="Genomic_DNA"/>
</dbReference>
<evidence type="ECO:0008006" key="3">
    <source>
        <dbReference type="Google" id="ProtNLM"/>
    </source>
</evidence>
<dbReference type="KEGG" id="dps:DP2829"/>
<name>Q6AJC2_DESPS</name>
<dbReference type="Proteomes" id="UP000000602">
    <property type="component" value="Chromosome"/>
</dbReference>
<accession>Q6AJC2</accession>
<sequence length="219" mass="24910">MERSMGLQQSCKRCGSCCKEGGPALHTADLPLLESGKIGIDKLITLRRGELVLHPETGELQPASTEIVKIRGKGRSWSCYFYDEQANGCGIYGFRPVACEALKCWDTEKILGMVEKDTLTRFDIVDSPLRDVMREYEQLCPSPDFAYIAENRQNISAILKKELEEMVGADLQFRTRQVKLHQLKLADELFYFGRPLFQLLQPFGARVVEKAMEITLLWD</sequence>
<organism evidence="1 2">
    <name type="scientific">Desulfotalea psychrophila (strain LSv54 / DSM 12343)</name>
    <dbReference type="NCBI Taxonomy" id="177439"/>
    <lineage>
        <taxon>Bacteria</taxon>
        <taxon>Pseudomonadati</taxon>
        <taxon>Thermodesulfobacteriota</taxon>
        <taxon>Desulfobulbia</taxon>
        <taxon>Desulfobulbales</taxon>
        <taxon>Desulfocapsaceae</taxon>
        <taxon>Desulfotalea</taxon>
    </lineage>
</organism>
<dbReference type="Pfam" id="PF03692">
    <property type="entry name" value="CxxCxxCC"/>
    <property type="match status" value="1"/>
</dbReference>
<reference evidence="2" key="1">
    <citation type="journal article" date="2004" name="Environ. Microbiol.">
        <title>The genome of Desulfotalea psychrophila, a sulfate-reducing bacterium from permanently cold Arctic sediments.</title>
        <authorList>
            <person name="Rabus R."/>
            <person name="Ruepp A."/>
            <person name="Frickey T."/>
            <person name="Rattei T."/>
            <person name="Fartmann B."/>
            <person name="Stark M."/>
            <person name="Bauer M."/>
            <person name="Zibat A."/>
            <person name="Lombardot T."/>
            <person name="Becker I."/>
            <person name="Amann J."/>
            <person name="Gellner K."/>
            <person name="Teeling H."/>
            <person name="Leuschner W.D."/>
            <person name="Gloeckner F.-O."/>
            <person name="Lupas A.N."/>
            <person name="Amann R."/>
            <person name="Klenk H.-P."/>
        </authorList>
    </citation>
    <scope>NUCLEOTIDE SEQUENCE [LARGE SCALE GENOMIC DNA]</scope>
    <source>
        <strain evidence="2">DSM 12343 / LSv54</strain>
    </source>
</reference>